<keyword evidence="5" id="KW-1185">Reference proteome</keyword>
<dbReference type="PANTHER" id="PTHR48090:SF7">
    <property type="entry name" value="RFBJ PROTEIN"/>
    <property type="match status" value="1"/>
</dbReference>
<sequence length="263" mass="27834">MTDVVLPCRDEAAALPDLLSRMPSGYRPIVVDNGSSDGSADKARACGAEVISVTEPGYGAAVHAGILASAPDDGVVCVMDADGSFDPAQLPLVAAPVLAGTANLGTGRRRPAVRGVWPLHARAANAVLAHRLRRTCGLPVHDIGPMRAFRRDELLALGLRDRRFGYPLELLIAAARAGWRVIEVDVAYHPRAAGTRSKVTGTVLGTARAIRDMSAVLARSPGTPPPDRRRAEPVPASPPLDRRRVEPVPASSPLDRDDVEVPR</sequence>
<dbReference type="InterPro" id="IPR050256">
    <property type="entry name" value="Glycosyltransferase_2"/>
</dbReference>
<comment type="caution">
    <text evidence="4">The sequence shown here is derived from an EMBL/GenBank/DDBJ whole genome shotgun (WGS) entry which is preliminary data.</text>
</comment>
<reference evidence="4 5" key="1">
    <citation type="submission" date="2021-01" db="EMBL/GenBank/DDBJ databases">
        <title>Whole genome shotgun sequence of Actinoplanes couchii NBRC 106145.</title>
        <authorList>
            <person name="Komaki H."/>
            <person name="Tamura T."/>
        </authorList>
    </citation>
    <scope>NUCLEOTIDE SEQUENCE [LARGE SCALE GENOMIC DNA]</scope>
    <source>
        <strain evidence="4 5">NBRC 106145</strain>
    </source>
</reference>
<dbReference type="GO" id="GO:0016740">
    <property type="term" value="F:transferase activity"/>
    <property type="evidence" value="ECO:0007669"/>
    <property type="project" value="UniProtKB-KW"/>
</dbReference>
<dbReference type="InterPro" id="IPR029044">
    <property type="entry name" value="Nucleotide-diphossugar_trans"/>
</dbReference>
<dbReference type="Pfam" id="PF00535">
    <property type="entry name" value="Glycos_transf_2"/>
    <property type="match status" value="1"/>
</dbReference>
<dbReference type="EMBL" id="BOMG01000062">
    <property type="protein sequence ID" value="GID56753.1"/>
    <property type="molecule type" value="Genomic_DNA"/>
</dbReference>
<dbReference type="PANTHER" id="PTHR48090">
    <property type="entry name" value="UNDECAPRENYL-PHOSPHATE 4-DEOXY-4-FORMAMIDO-L-ARABINOSE TRANSFERASE-RELATED"/>
    <property type="match status" value="1"/>
</dbReference>
<feature type="region of interest" description="Disordered" evidence="2">
    <location>
        <begin position="214"/>
        <end position="263"/>
    </location>
</feature>
<gene>
    <name evidence="4" type="ORF">Aco03nite_051570</name>
</gene>
<evidence type="ECO:0000313" key="4">
    <source>
        <dbReference type="EMBL" id="GID56753.1"/>
    </source>
</evidence>
<protein>
    <submittedName>
        <fullName evidence="4">Glycosyl transferase</fullName>
    </submittedName>
</protein>
<accession>A0ABQ3XE37</accession>
<dbReference type="SUPFAM" id="SSF53448">
    <property type="entry name" value="Nucleotide-diphospho-sugar transferases"/>
    <property type="match status" value="1"/>
</dbReference>
<evidence type="ECO:0000313" key="5">
    <source>
        <dbReference type="Proteomes" id="UP000612282"/>
    </source>
</evidence>
<dbReference type="InterPro" id="IPR001173">
    <property type="entry name" value="Glyco_trans_2-like"/>
</dbReference>
<feature type="compositionally biased region" description="Basic and acidic residues" evidence="2">
    <location>
        <begin position="254"/>
        <end position="263"/>
    </location>
</feature>
<dbReference type="CDD" id="cd04179">
    <property type="entry name" value="DPM_DPG-synthase_like"/>
    <property type="match status" value="1"/>
</dbReference>
<feature type="domain" description="Glycosyltransferase 2-like" evidence="3">
    <location>
        <begin position="4"/>
        <end position="152"/>
    </location>
</feature>
<evidence type="ECO:0000259" key="3">
    <source>
        <dbReference type="Pfam" id="PF00535"/>
    </source>
</evidence>
<evidence type="ECO:0000256" key="2">
    <source>
        <dbReference type="SAM" id="MobiDB-lite"/>
    </source>
</evidence>
<dbReference type="Gene3D" id="3.90.550.10">
    <property type="entry name" value="Spore Coat Polysaccharide Biosynthesis Protein SpsA, Chain A"/>
    <property type="match status" value="1"/>
</dbReference>
<name>A0ABQ3XE37_9ACTN</name>
<evidence type="ECO:0000256" key="1">
    <source>
        <dbReference type="ARBA" id="ARBA00006739"/>
    </source>
</evidence>
<proteinExistence type="inferred from homology"/>
<dbReference type="Proteomes" id="UP000612282">
    <property type="component" value="Unassembled WGS sequence"/>
</dbReference>
<comment type="similarity">
    <text evidence="1">Belongs to the glycosyltransferase 2 family.</text>
</comment>
<keyword evidence="4" id="KW-0808">Transferase</keyword>
<organism evidence="4 5">
    <name type="scientific">Actinoplanes couchii</name>
    <dbReference type="NCBI Taxonomy" id="403638"/>
    <lineage>
        <taxon>Bacteria</taxon>
        <taxon>Bacillati</taxon>
        <taxon>Actinomycetota</taxon>
        <taxon>Actinomycetes</taxon>
        <taxon>Micromonosporales</taxon>
        <taxon>Micromonosporaceae</taxon>
        <taxon>Actinoplanes</taxon>
    </lineage>
</organism>